<evidence type="ECO:0000256" key="1">
    <source>
        <dbReference type="SAM" id="MobiDB-lite"/>
    </source>
</evidence>
<dbReference type="EMBL" id="FQZM01000035">
    <property type="protein sequence ID" value="SHJ45245.1"/>
    <property type="molecule type" value="Genomic_DNA"/>
</dbReference>
<organism evidence="2 3">
    <name type="scientific">Desulfofundulus thermosubterraneus DSM 16057</name>
    <dbReference type="NCBI Taxonomy" id="1121432"/>
    <lineage>
        <taxon>Bacteria</taxon>
        <taxon>Bacillati</taxon>
        <taxon>Bacillota</taxon>
        <taxon>Clostridia</taxon>
        <taxon>Eubacteriales</taxon>
        <taxon>Peptococcaceae</taxon>
        <taxon>Desulfofundulus</taxon>
    </lineage>
</organism>
<keyword evidence="3" id="KW-1185">Reference proteome</keyword>
<proteinExistence type="predicted"/>
<evidence type="ECO:0000313" key="3">
    <source>
        <dbReference type="Proteomes" id="UP000184529"/>
    </source>
</evidence>
<dbReference type="AlphaFoldDB" id="A0A1M6JF31"/>
<dbReference type="STRING" id="1121432.SAMN02745219_02594"/>
<reference evidence="3" key="1">
    <citation type="submission" date="2016-11" db="EMBL/GenBank/DDBJ databases">
        <authorList>
            <person name="Varghese N."/>
            <person name="Submissions S."/>
        </authorList>
    </citation>
    <scope>NUCLEOTIDE SEQUENCE [LARGE SCALE GENOMIC DNA]</scope>
    <source>
        <strain evidence="3">DSM 16057</strain>
    </source>
</reference>
<evidence type="ECO:0000313" key="2">
    <source>
        <dbReference type="EMBL" id="SHJ45245.1"/>
    </source>
</evidence>
<protein>
    <submittedName>
        <fullName evidence="2">Uncharacterized protein</fullName>
    </submittedName>
</protein>
<feature type="region of interest" description="Disordered" evidence="1">
    <location>
        <begin position="137"/>
        <end position="179"/>
    </location>
</feature>
<dbReference type="Proteomes" id="UP000184529">
    <property type="component" value="Unassembled WGS sequence"/>
</dbReference>
<feature type="region of interest" description="Disordered" evidence="1">
    <location>
        <begin position="378"/>
        <end position="402"/>
    </location>
</feature>
<sequence length="791" mass="87275">MWGLYWNWQTNALKKFQAGEISATELYTLANEKAQELGIAVPLDMGHLAILSSDQEKLKKELAPLVETGEVQKPPDFDYIGVVPIDSDFWGFYDDEYAKFLEGKITYEQFQENLKNEAAKQGYVNAGAVQGEQEPFTDVSASAHPAQSADEPGSAGKEERAPEVAEATPISPSAPPPAWLLEASPVREDFWEGVAEAGPLGRPFLVAGPDIEDQTLTATLFRDPGGDSSKSRLVLFGKVREESEAKLLDALDLEGGHTVKVKRQVEKEAPLPLDEQEGLYAQLLKVAKSVNHHTGEGKDNVIPDHTLKGMAELRAKLEKLQGSAQDEKVQAMLGHYMSQLKAVESAVAGKTKAPFVTQFTAPQTVEVEEEVVVPAGKGEGLPARKRTGSRINASESGGSAVWDGTREEDGFYGVEYLIDLGDGYQAVYHPNDKSVPYSLRGTLELIAPPGVNDGRGALQKLKLLHLHAEPPASAEEAEVMYLERNVWAQGYEKDPEYRAVGETLKTLEMKQEARLLAALDGAAAKGLAEEEMLALAKELVLQNQRALLAEKTRLLKRFFERKLGLAPGGLDKLPTYRPVPAAAQSRKGFHFWNRFDLTPEVVREKTKGYCVVHEIKTTPKKKVDILCRMIENGGVLASTELRRRMGVKHSGVSSKEDMVTGGASYAFCFFRKNKNQKDFDIVWDPETLLTRSDWFATRGDDFGAVNPEDHHYNVSGRTRKVEDLPKYESTGSGSWRAQIMFKNGVDFFGAHPPRAIFVSNENERQKVLASFAKVGVKELGGRPVEDVVRVR</sequence>
<name>A0A1M6JF31_9FIRM</name>
<gene>
    <name evidence="2" type="ORF">SAMN02745219_02594</name>
</gene>
<accession>A0A1M6JF31</accession>